<accession>A0ABY3VYV4</accession>
<protein>
    <recommendedName>
        <fullName evidence="4">Transmembrane protein</fullName>
    </recommendedName>
</protein>
<dbReference type="Proteomes" id="UP000829580">
    <property type="component" value="Chromosome"/>
</dbReference>
<evidence type="ECO:0008006" key="4">
    <source>
        <dbReference type="Google" id="ProtNLM"/>
    </source>
</evidence>
<reference evidence="2 3" key="1">
    <citation type="submission" date="2022-02" db="EMBL/GenBank/DDBJ databases">
        <title>Genomic structural plasticity of rodent-associated Bartonella in nature.</title>
        <authorList>
            <person name="Sousa K.C.M."/>
            <person name="Gutierrez R."/>
            <person name="Yahalomi D."/>
            <person name="Shalit T."/>
            <person name="Markus B."/>
            <person name="Nachum-Biala Y."/>
            <person name="Hawlena H."/>
            <person name="Marcos-Hadad E."/>
            <person name="Hazkani-Covo E."/>
            <person name="Neves H.R."/>
            <person name="Covo S."/>
            <person name="Harrus S."/>
        </authorList>
    </citation>
    <scope>NUCLEOTIDE SEQUENCE [LARGE SCALE GENOMIC DNA]</scope>
    <source>
        <strain evidence="2 3">B35_1_2</strain>
    </source>
</reference>
<name>A0ABY3VYV4_9HYPH</name>
<organism evidence="2 3">
    <name type="scientific">Bartonella krasnovii</name>
    <dbReference type="NCBI Taxonomy" id="2267275"/>
    <lineage>
        <taxon>Bacteria</taxon>
        <taxon>Pseudomonadati</taxon>
        <taxon>Pseudomonadota</taxon>
        <taxon>Alphaproteobacteria</taxon>
        <taxon>Hyphomicrobiales</taxon>
        <taxon>Bartonellaceae</taxon>
        <taxon>Bartonella</taxon>
    </lineage>
</organism>
<feature type="transmembrane region" description="Helical" evidence="1">
    <location>
        <begin position="20"/>
        <end position="38"/>
    </location>
</feature>
<keyword evidence="1" id="KW-0812">Transmembrane</keyword>
<keyword evidence="3" id="KW-1185">Reference proteome</keyword>
<dbReference type="RefSeq" id="WP_241435996.1">
    <property type="nucleotide sequence ID" value="NZ_CP093033.1"/>
</dbReference>
<keyword evidence="1" id="KW-1133">Transmembrane helix</keyword>
<evidence type="ECO:0000256" key="1">
    <source>
        <dbReference type="SAM" id="Phobius"/>
    </source>
</evidence>
<gene>
    <name evidence="2" type="ORF">MNL13_06430</name>
</gene>
<dbReference type="EMBL" id="CP093033">
    <property type="protein sequence ID" value="UNF28837.1"/>
    <property type="molecule type" value="Genomic_DNA"/>
</dbReference>
<proteinExistence type="predicted"/>
<keyword evidence="1" id="KW-0472">Membrane</keyword>
<sequence>MVCCVVWGRVDIWFRRRGLAFVWGLKGGEIMVVFLGLLDGTVKHFRVVWGR</sequence>
<evidence type="ECO:0000313" key="3">
    <source>
        <dbReference type="Proteomes" id="UP000829580"/>
    </source>
</evidence>
<evidence type="ECO:0000313" key="2">
    <source>
        <dbReference type="EMBL" id="UNF28837.1"/>
    </source>
</evidence>